<dbReference type="RefSeq" id="YP_009163673.1">
    <property type="nucleotide sequence ID" value="NC_027746.1"/>
</dbReference>
<dbReference type="PANTHER" id="PTHR21569:SF1">
    <property type="entry name" value="SMALL RIBOSOMAL SUBUNIT PROTEIN US9M"/>
    <property type="match status" value="1"/>
</dbReference>
<sequence>MVTNFEFVFQKNNMGIGRRKQSTARVFLNPGTGKLIINNTPGEKYLQYNTIYLTNVYAPLKALGLEDKYDVIVLTKGGGLTGQADSIQLGLARILCQINYEDRAILKAEGFLTRDARIKERKKYGLRKARKAPQYSKR</sequence>
<gene>
    <name evidence="4 5" type="primary">rps9</name>
</gene>
<dbReference type="InterPro" id="IPR023035">
    <property type="entry name" value="Ribosomal_uS9_bac/plastid"/>
</dbReference>
<dbReference type="InterPro" id="IPR014721">
    <property type="entry name" value="Ribsml_uS5_D2-typ_fold_subgr"/>
</dbReference>
<accession>A0A0K2RX11</accession>
<dbReference type="GeneID" id="25398243"/>
<geneLocation type="chloroplast" evidence="5"/>
<dbReference type="InterPro" id="IPR020568">
    <property type="entry name" value="Ribosomal_Su5_D2-typ_SF"/>
</dbReference>
<dbReference type="AlphaFoldDB" id="A0A0K2RX11"/>
<dbReference type="GO" id="GO:0006412">
    <property type="term" value="P:translation"/>
    <property type="evidence" value="ECO:0007669"/>
    <property type="project" value="UniProtKB-UniRule"/>
</dbReference>
<name>A0A0K2RX11_9STRA</name>
<dbReference type="EMBL" id="AP014625">
    <property type="protein sequence ID" value="BAS19127.1"/>
    <property type="molecule type" value="Genomic_DNA"/>
</dbReference>
<dbReference type="NCBIfam" id="NF001099">
    <property type="entry name" value="PRK00132.1"/>
    <property type="match status" value="1"/>
</dbReference>
<keyword evidence="3 4" id="KW-0687">Ribonucleoprotein</keyword>
<keyword evidence="2 4" id="KW-0689">Ribosomal protein</keyword>
<dbReference type="GO" id="GO:0015935">
    <property type="term" value="C:small ribosomal subunit"/>
    <property type="evidence" value="ECO:0007669"/>
    <property type="project" value="UniProtKB-ARBA"/>
</dbReference>
<comment type="subcellular location">
    <subcellularLocation>
        <location evidence="4">Plastid</location>
        <location evidence="4">Chloroplast</location>
    </subcellularLocation>
</comment>
<evidence type="ECO:0000256" key="1">
    <source>
        <dbReference type="ARBA" id="ARBA00005251"/>
    </source>
</evidence>
<dbReference type="GO" id="GO:0009507">
    <property type="term" value="C:chloroplast"/>
    <property type="evidence" value="ECO:0007669"/>
    <property type="project" value="UniProtKB-SubCell"/>
</dbReference>
<proteinExistence type="inferred from homology"/>
<reference evidence="5" key="1">
    <citation type="journal article" date="2016" name="Curr. Genet.">
        <title>Sequencing and analysis of the complete organellar genomes of Parmales, a closely related group to Bacillariophyta (diatoms).</title>
        <authorList>
            <person name="Tajima N."/>
            <person name="Saitoh K."/>
            <person name="Sato S."/>
            <person name="Maruyama F."/>
            <person name="Ichinomiya M."/>
            <person name="Yoshikawa S."/>
            <person name="Kurokawa K."/>
            <person name="Ohta H."/>
            <person name="Tabata S."/>
            <person name="Kuwata A."/>
            <person name="Sato N."/>
        </authorList>
    </citation>
    <scope>NUCLEOTIDE SEQUENCE</scope>
</reference>
<dbReference type="GO" id="GO:0003735">
    <property type="term" value="F:structural constituent of ribosome"/>
    <property type="evidence" value="ECO:0007669"/>
    <property type="project" value="InterPro"/>
</dbReference>
<evidence type="ECO:0000313" key="5">
    <source>
        <dbReference type="EMBL" id="BAS19127.1"/>
    </source>
</evidence>
<keyword evidence="5" id="KW-0150">Chloroplast</keyword>
<comment type="similarity">
    <text evidence="1 4">Belongs to the universal ribosomal protein uS9 family.</text>
</comment>
<organism evidence="5">
    <name type="scientific">Triparma laevis</name>
    <dbReference type="NCBI Taxonomy" id="1534972"/>
    <lineage>
        <taxon>Eukaryota</taxon>
        <taxon>Sar</taxon>
        <taxon>Stramenopiles</taxon>
        <taxon>Ochrophyta</taxon>
        <taxon>Bolidophyceae</taxon>
        <taxon>Parmales</taxon>
        <taxon>Triparmaceae</taxon>
        <taxon>Triparma</taxon>
    </lineage>
</organism>
<keyword evidence="5" id="KW-0934">Plastid</keyword>
<dbReference type="PANTHER" id="PTHR21569">
    <property type="entry name" value="RIBOSOMAL PROTEIN S9"/>
    <property type="match status" value="1"/>
</dbReference>
<protein>
    <recommendedName>
        <fullName evidence="4">Small ribosomal subunit protein uS9c</fullName>
    </recommendedName>
</protein>
<dbReference type="InterPro" id="IPR000754">
    <property type="entry name" value="Ribosomal_uS9"/>
</dbReference>
<dbReference type="FunFam" id="3.30.230.10:FF:000001">
    <property type="entry name" value="30S ribosomal protein S9"/>
    <property type="match status" value="1"/>
</dbReference>
<dbReference type="GO" id="GO:0003723">
    <property type="term" value="F:RNA binding"/>
    <property type="evidence" value="ECO:0007669"/>
    <property type="project" value="TreeGrafter"/>
</dbReference>
<dbReference type="Pfam" id="PF00380">
    <property type="entry name" value="Ribosomal_S9"/>
    <property type="match status" value="1"/>
</dbReference>
<dbReference type="HAMAP" id="MF_00532_B">
    <property type="entry name" value="Ribosomal_uS9_B"/>
    <property type="match status" value="1"/>
</dbReference>
<dbReference type="Gene3D" id="3.30.230.10">
    <property type="match status" value="1"/>
</dbReference>
<evidence type="ECO:0000256" key="4">
    <source>
        <dbReference type="HAMAP-Rule" id="MF_00532"/>
    </source>
</evidence>
<dbReference type="SUPFAM" id="SSF54211">
    <property type="entry name" value="Ribosomal protein S5 domain 2-like"/>
    <property type="match status" value="1"/>
</dbReference>
<evidence type="ECO:0000256" key="3">
    <source>
        <dbReference type="ARBA" id="ARBA00023274"/>
    </source>
</evidence>
<evidence type="ECO:0000256" key="2">
    <source>
        <dbReference type="ARBA" id="ARBA00022980"/>
    </source>
</evidence>